<dbReference type="Proteomes" id="UP000245207">
    <property type="component" value="Unassembled WGS sequence"/>
</dbReference>
<feature type="compositionally biased region" description="Low complexity" evidence="1">
    <location>
        <begin position="105"/>
        <end position="119"/>
    </location>
</feature>
<feature type="compositionally biased region" description="Basic and acidic residues" evidence="1">
    <location>
        <begin position="850"/>
        <end position="861"/>
    </location>
</feature>
<feature type="compositionally biased region" description="Polar residues" evidence="1">
    <location>
        <begin position="136"/>
        <end position="160"/>
    </location>
</feature>
<dbReference type="STRING" id="35608.A0A2U1NGT0"/>
<dbReference type="PANTHER" id="PTHR35505">
    <property type="entry name" value="OS01G0600300 PROTEIN"/>
    <property type="match status" value="1"/>
</dbReference>
<evidence type="ECO:0000256" key="1">
    <source>
        <dbReference type="SAM" id="MobiDB-lite"/>
    </source>
</evidence>
<comment type="caution">
    <text evidence="2">The sequence shown here is derived from an EMBL/GenBank/DDBJ whole genome shotgun (WGS) entry which is preliminary data.</text>
</comment>
<dbReference type="EMBL" id="PKPP01002854">
    <property type="protein sequence ID" value="PWA72713.1"/>
    <property type="molecule type" value="Genomic_DNA"/>
</dbReference>
<keyword evidence="3" id="KW-1185">Reference proteome</keyword>
<reference evidence="2 3" key="1">
    <citation type="journal article" date="2018" name="Mol. Plant">
        <title>The genome of Artemisia annua provides insight into the evolution of Asteraceae family and artemisinin biosynthesis.</title>
        <authorList>
            <person name="Shen Q."/>
            <person name="Zhang L."/>
            <person name="Liao Z."/>
            <person name="Wang S."/>
            <person name="Yan T."/>
            <person name="Shi P."/>
            <person name="Liu M."/>
            <person name="Fu X."/>
            <person name="Pan Q."/>
            <person name="Wang Y."/>
            <person name="Lv Z."/>
            <person name="Lu X."/>
            <person name="Zhang F."/>
            <person name="Jiang W."/>
            <person name="Ma Y."/>
            <person name="Chen M."/>
            <person name="Hao X."/>
            <person name="Li L."/>
            <person name="Tang Y."/>
            <person name="Lv G."/>
            <person name="Zhou Y."/>
            <person name="Sun X."/>
            <person name="Brodelius P.E."/>
            <person name="Rose J.K.C."/>
            <person name="Tang K."/>
        </authorList>
    </citation>
    <scope>NUCLEOTIDE SEQUENCE [LARGE SCALE GENOMIC DNA]</scope>
    <source>
        <strain evidence="3">cv. Huhao1</strain>
        <tissue evidence="2">Leaf</tissue>
    </source>
</reference>
<evidence type="ECO:0000313" key="3">
    <source>
        <dbReference type="Proteomes" id="UP000245207"/>
    </source>
</evidence>
<feature type="compositionally biased region" description="Low complexity" evidence="1">
    <location>
        <begin position="871"/>
        <end position="881"/>
    </location>
</feature>
<organism evidence="2 3">
    <name type="scientific">Artemisia annua</name>
    <name type="common">Sweet wormwood</name>
    <dbReference type="NCBI Taxonomy" id="35608"/>
    <lineage>
        <taxon>Eukaryota</taxon>
        <taxon>Viridiplantae</taxon>
        <taxon>Streptophyta</taxon>
        <taxon>Embryophyta</taxon>
        <taxon>Tracheophyta</taxon>
        <taxon>Spermatophyta</taxon>
        <taxon>Magnoliopsida</taxon>
        <taxon>eudicotyledons</taxon>
        <taxon>Gunneridae</taxon>
        <taxon>Pentapetalae</taxon>
        <taxon>asterids</taxon>
        <taxon>campanulids</taxon>
        <taxon>Asterales</taxon>
        <taxon>Asteraceae</taxon>
        <taxon>Asteroideae</taxon>
        <taxon>Anthemideae</taxon>
        <taxon>Artemisiinae</taxon>
        <taxon>Artemisia</taxon>
    </lineage>
</organism>
<evidence type="ECO:0000313" key="2">
    <source>
        <dbReference type="EMBL" id="PWA72713.1"/>
    </source>
</evidence>
<dbReference type="OrthoDB" id="1654714at2759"/>
<feature type="region of interest" description="Disordered" evidence="1">
    <location>
        <begin position="242"/>
        <end position="359"/>
    </location>
</feature>
<feature type="region of interest" description="Disordered" evidence="1">
    <location>
        <begin position="834"/>
        <end position="902"/>
    </location>
</feature>
<protein>
    <submittedName>
        <fullName evidence="2">Uncharacterized protein</fullName>
    </submittedName>
</protein>
<sequence>MITKILAFIGNMVKGHFYIKLTRKTTKTWQELLDHSREFTKTSKNNRNSEKNNGKGNNQEKRKGDDLKNQKGKEEYTKDRNKGNECEFDGDLNGEGFPGLQSQVNTSSSTANSINNDNDLSTHVNDDNMVIDSNDHGTSSNANDTNKNASVAQDNMSSNVVASDKSLKERIGRLGFARVLVELSAEKQFTDVIEVAYRKKDASITVTKFVQVEYAWKPSQCSHFCVFGHEEKTCRMIPKDKDEEKQKDEQCVNNDGFKEVQYRKNRNESDSNNDKRNDQTGQNGYSRGTMYSSRKDGHKHNLNKEYMTKRNKEVGTKTGIDKGKEPSVPKDKGSSSKSKTPPKVNNIPANSKSGHQKTTENILGNNSFAHLDSLVNDEDIRPNTDERKKVDEVLGKNGDPTVTEWESWNEVMKSELMQIKPNPLLETIWVSSFLSFQTKKSQKDDIFNQLLAVQDLFQYITASSGSCSSSISIALLAPVIYKLYDVLIGLKDKEVDVKQKKKLRKEVKSFVDVILGYCNVCCEGIKDDEDEDSGLIRPLSDLVSIWVCGEGGGEKLSEFFPVLSDGVVDWVNEESGGGGVGVIGGAVICEAFLLKLCLKFGEGGSRVEVLNELRSWAVCSVTGFSNFYFFDVLVKMLLEPNLSVMSLLSSDDELFLRKVLYDVVILPDYSFLHLEKLGHLSINHIKNNILARVMLTHEAIELSRKNKDHTKAVSYTNAFSGSHLPTLITKLVTSELGIQGNANQLKGSSPLAFLKWMLELESQGLTLSEGFMSKHHAKLVSYGSRSDVDQSSYKLDAGKSDSDLLFFIDNKGKDDEGDDEKIDDSMNDAFVAAARSMQSDTSESGKKRKETRDEKKKDPVKFPRYNLVDLGSKSGKKTSSSNKDDSGSDSEVEDPDSDEDLE</sequence>
<gene>
    <name evidence="2" type="ORF">CTI12_AA267840</name>
</gene>
<feature type="compositionally biased region" description="Basic and acidic residues" evidence="1">
    <location>
        <begin position="39"/>
        <end position="85"/>
    </location>
</feature>
<proteinExistence type="predicted"/>
<feature type="region of interest" description="Disordered" evidence="1">
    <location>
        <begin position="39"/>
        <end position="160"/>
    </location>
</feature>
<dbReference type="AlphaFoldDB" id="A0A2U1NGT0"/>
<feature type="compositionally biased region" description="Acidic residues" evidence="1">
    <location>
        <begin position="887"/>
        <end position="902"/>
    </location>
</feature>
<dbReference type="PANTHER" id="PTHR35505:SF5">
    <property type="entry name" value="SUBSTRATE CARRIER FAMILY PROTEIN"/>
    <property type="match status" value="1"/>
</dbReference>
<accession>A0A2U1NGT0</accession>
<feature type="compositionally biased region" description="Basic and acidic residues" evidence="1">
    <location>
        <begin position="302"/>
        <end position="334"/>
    </location>
</feature>
<name>A0A2U1NGT0_ARTAN</name>
<feature type="compositionally biased region" description="Polar residues" evidence="1">
    <location>
        <begin position="279"/>
        <end position="292"/>
    </location>
</feature>
<feature type="compositionally biased region" description="Basic and acidic residues" evidence="1">
    <location>
        <begin position="242"/>
        <end position="278"/>
    </location>
</feature>